<keyword evidence="5" id="KW-0479">Metal-binding</keyword>
<keyword evidence="3" id="KW-0285">Flavoprotein</keyword>
<dbReference type="PROSITE" id="PS51384">
    <property type="entry name" value="FAD_FR"/>
    <property type="match status" value="1"/>
</dbReference>
<dbReference type="InterPro" id="IPR050353">
    <property type="entry name" value="PyrK_electron_transfer"/>
</dbReference>
<evidence type="ECO:0000259" key="11">
    <source>
        <dbReference type="PROSITE" id="PS51384"/>
    </source>
</evidence>
<gene>
    <name evidence="12" type="ORF">M0654_06315</name>
</gene>
<dbReference type="Gene3D" id="2.10.240.10">
    <property type="entry name" value="Dihydroorotate dehydrogenase, electron transfer subunit"/>
    <property type="match status" value="1"/>
</dbReference>
<evidence type="ECO:0000313" key="12">
    <source>
        <dbReference type="EMBL" id="MCK8779598.1"/>
    </source>
</evidence>
<evidence type="ECO:0000256" key="10">
    <source>
        <dbReference type="ARBA" id="ARBA00034078"/>
    </source>
</evidence>
<dbReference type="PANTHER" id="PTHR43513:SF3">
    <property type="entry name" value="DIHYDROOROTATE DEHYDROGENASE B (NAD(+)), ELECTRON TRANSFER SUBUNIT-RELATED"/>
    <property type="match status" value="1"/>
</dbReference>
<reference evidence="12 13" key="1">
    <citation type="submission" date="2022-04" db="EMBL/GenBank/DDBJ databases">
        <title>Rhizobium coralii sp. nov., isolated from coral Turbinaria peltata.</title>
        <authorList>
            <person name="Sun H."/>
        </authorList>
    </citation>
    <scope>NUCLEOTIDE SEQUENCE [LARGE SCALE GENOMIC DNA]</scope>
    <source>
        <strain evidence="12 13">NTR19</strain>
    </source>
</reference>
<dbReference type="Proteomes" id="UP001202827">
    <property type="component" value="Unassembled WGS sequence"/>
</dbReference>
<dbReference type="CDD" id="cd06218">
    <property type="entry name" value="DHOD_e_trans"/>
    <property type="match status" value="1"/>
</dbReference>
<dbReference type="InterPro" id="IPR012165">
    <property type="entry name" value="Cyt_c3_hydrogenase_gsu"/>
</dbReference>
<dbReference type="Gene3D" id="3.40.50.80">
    <property type="entry name" value="Nucleotide-binding domain of ferredoxin-NADP reductase (FNR) module"/>
    <property type="match status" value="1"/>
</dbReference>
<evidence type="ECO:0000313" key="13">
    <source>
        <dbReference type="Proteomes" id="UP001202827"/>
    </source>
</evidence>
<dbReference type="EMBL" id="JALPRY010000007">
    <property type="protein sequence ID" value="MCK8779598.1"/>
    <property type="molecule type" value="Genomic_DNA"/>
</dbReference>
<comment type="similarity">
    <text evidence="1">Belongs to the PyrK family.</text>
</comment>
<dbReference type="Gene3D" id="2.40.30.10">
    <property type="entry name" value="Translation factors"/>
    <property type="match status" value="1"/>
</dbReference>
<dbReference type="SUPFAM" id="SSF63380">
    <property type="entry name" value="Riboflavin synthase domain-like"/>
    <property type="match status" value="1"/>
</dbReference>
<keyword evidence="9" id="KW-0411">Iron-sulfur</keyword>
<sequence length="254" mass="27563">MKSHQWVNGEYRLLELSAPASVLDCQPGQFFHLLCPTSKLSQPFFRRPMSIYSFDKAAGELCFLYKVAGIGTAALAELVPGNFLNIVGPLGRGFELCPEWQRPLLVARGVGLATLAPLARQCAERGLSLTAICSARSRELLMSADLFRSYGAKVITVTDAEGNSGAGNLAALIENLVRERGIDAFFTCGSARLMRMLQQIGARYGIGGQVALEQQMACGIGMCQACVRPFRRESGAVNLRVCREGPVFNLQEVL</sequence>
<dbReference type="PIRSF" id="PIRSF006816">
    <property type="entry name" value="Cyc3_hyd_g"/>
    <property type="match status" value="1"/>
</dbReference>
<evidence type="ECO:0000256" key="9">
    <source>
        <dbReference type="ARBA" id="ARBA00023014"/>
    </source>
</evidence>
<proteinExistence type="inferred from homology"/>
<evidence type="ECO:0000256" key="7">
    <source>
        <dbReference type="ARBA" id="ARBA00022982"/>
    </source>
</evidence>
<dbReference type="Pfam" id="PF00970">
    <property type="entry name" value="FAD_binding_6"/>
    <property type="match status" value="1"/>
</dbReference>
<dbReference type="InterPro" id="IPR039261">
    <property type="entry name" value="FNR_nucleotide-bd"/>
</dbReference>
<keyword evidence="6" id="KW-0274">FAD</keyword>
<evidence type="ECO:0000256" key="1">
    <source>
        <dbReference type="ARBA" id="ARBA00006422"/>
    </source>
</evidence>
<keyword evidence="8" id="KW-0408">Iron</keyword>
<accession>A0ABT0IP06</accession>
<dbReference type="SUPFAM" id="SSF52343">
    <property type="entry name" value="Ferredoxin reductase-like, C-terminal NADP-linked domain"/>
    <property type="match status" value="1"/>
</dbReference>
<dbReference type="InterPro" id="IPR019480">
    <property type="entry name" value="Dihydroorotate_DH_Fe-S-bd"/>
</dbReference>
<keyword evidence="2" id="KW-0813">Transport</keyword>
<feature type="domain" description="FAD-binding FR-type" evidence="11">
    <location>
        <begin position="1"/>
        <end position="96"/>
    </location>
</feature>
<comment type="caution">
    <text evidence="12">The sequence shown here is derived from an EMBL/GenBank/DDBJ whole genome shotgun (WGS) entry which is preliminary data.</text>
</comment>
<name>A0ABT0IP06_9HYPH</name>
<organism evidence="12 13">
    <name type="scientific">Neorhizobium turbinariae</name>
    <dbReference type="NCBI Taxonomy" id="2937795"/>
    <lineage>
        <taxon>Bacteria</taxon>
        <taxon>Pseudomonadati</taxon>
        <taxon>Pseudomonadota</taxon>
        <taxon>Alphaproteobacteria</taxon>
        <taxon>Hyphomicrobiales</taxon>
        <taxon>Rhizobiaceae</taxon>
        <taxon>Rhizobium/Agrobacterium group</taxon>
        <taxon>Neorhizobium</taxon>
    </lineage>
</organism>
<comment type="cofactor">
    <cofactor evidence="10">
        <name>[2Fe-2S] cluster</name>
        <dbReference type="ChEBI" id="CHEBI:190135"/>
    </cofactor>
</comment>
<keyword evidence="4" id="KW-0001">2Fe-2S</keyword>
<dbReference type="PANTHER" id="PTHR43513">
    <property type="entry name" value="DIHYDROOROTATE DEHYDROGENASE B (NAD(+)), ELECTRON TRANSFER SUBUNIT"/>
    <property type="match status" value="1"/>
</dbReference>
<evidence type="ECO:0000256" key="3">
    <source>
        <dbReference type="ARBA" id="ARBA00022630"/>
    </source>
</evidence>
<evidence type="ECO:0000256" key="8">
    <source>
        <dbReference type="ARBA" id="ARBA00023004"/>
    </source>
</evidence>
<evidence type="ECO:0000256" key="2">
    <source>
        <dbReference type="ARBA" id="ARBA00022448"/>
    </source>
</evidence>
<dbReference type="InterPro" id="IPR017938">
    <property type="entry name" value="Riboflavin_synthase-like_b-brl"/>
</dbReference>
<dbReference type="RefSeq" id="WP_248682310.1">
    <property type="nucleotide sequence ID" value="NZ_JALPRY010000007.1"/>
</dbReference>
<keyword evidence="7" id="KW-0249">Electron transport</keyword>
<dbReference type="InterPro" id="IPR017927">
    <property type="entry name" value="FAD-bd_FR_type"/>
</dbReference>
<evidence type="ECO:0000256" key="6">
    <source>
        <dbReference type="ARBA" id="ARBA00022827"/>
    </source>
</evidence>
<dbReference type="InterPro" id="IPR008333">
    <property type="entry name" value="Cbr1-like_FAD-bd_dom"/>
</dbReference>
<dbReference type="Pfam" id="PF10418">
    <property type="entry name" value="DHODB_Fe-S_bind"/>
    <property type="match status" value="1"/>
</dbReference>
<protein>
    <submittedName>
        <fullName evidence="12">Dihydroorotate dehydrogenase electron transfer subunit</fullName>
    </submittedName>
</protein>
<keyword evidence="13" id="KW-1185">Reference proteome</keyword>
<dbReference type="InterPro" id="IPR037117">
    <property type="entry name" value="Dihydroorotate_DH_ele_sf"/>
</dbReference>
<evidence type="ECO:0000256" key="5">
    <source>
        <dbReference type="ARBA" id="ARBA00022723"/>
    </source>
</evidence>
<evidence type="ECO:0000256" key="4">
    <source>
        <dbReference type="ARBA" id="ARBA00022714"/>
    </source>
</evidence>